<keyword evidence="2" id="KW-1185">Reference proteome</keyword>
<dbReference type="Proteomes" id="UP000615760">
    <property type="component" value="Unassembled WGS sequence"/>
</dbReference>
<reference evidence="2" key="1">
    <citation type="journal article" date="2019" name="Int. J. Syst. Evol. Microbiol.">
        <title>The Global Catalogue of Microorganisms (GCM) 10K type strain sequencing project: providing services to taxonomists for standard genome sequencing and annotation.</title>
        <authorList>
            <consortium name="The Broad Institute Genomics Platform"/>
            <consortium name="The Broad Institute Genome Sequencing Center for Infectious Disease"/>
            <person name="Wu L."/>
            <person name="Ma J."/>
        </authorList>
    </citation>
    <scope>NUCLEOTIDE SEQUENCE [LARGE SCALE GENOMIC DNA]</scope>
    <source>
        <strain evidence="2">CGMCC 1.15461</strain>
    </source>
</reference>
<comment type="caution">
    <text evidence="1">The sequence shown here is derived from an EMBL/GenBank/DDBJ whole genome shotgun (WGS) entry which is preliminary data.</text>
</comment>
<proteinExistence type="predicted"/>
<accession>A0ABQ1JGA4</accession>
<sequence length="259" mass="30773">MGCLLTLLNTYSNYAQLPVKETLKVLQKMDESLLNINTVVYKIDYKKKFLSSRDTVHTIAVCSLYIAPKDKMKAYNIVDLLVENSYGHRRYDGKRAFLKYHSVDSLTKDVEPQIYKRRRVRHAVVEGYKDLLLSEYLPREKSPHKYKLNDENEGRIENFTLTEDILNGTPVYLLTINFKDQDGIKDNVEKHYIRKSDYLPIAYYSYMWWETMVQYRYYEVDYLAINPDISLDEFKVDKNETINAEERYSTLMEKLKSEE</sequence>
<gene>
    <name evidence="1" type="ORF">GCM10007424_01990</name>
</gene>
<evidence type="ECO:0000313" key="2">
    <source>
        <dbReference type="Proteomes" id="UP000615760"/>
    </source>
</evidence>
<organism evidence="1 2">
    <name type="scientific">Flavobacterium suaedae</name>
    <dbReference type="NCBI Taxonomy" id="1767027"/>
    <lineage>
        <taxon>Bacteria</taxon>
        <taxon>Pseudomonadati</taxon>
        <taxon>Bacteroidota</taxon>
        <taxon>Flavobacteriia</taxon>
        <taxon>Flavobacteriales</taxon>
        <taxon>Flavobacteriaceae</taxon>
        <taxon>Flavobacterium</taxon>
    </lineage>
</organism>
<name>A0ABQ1JGA4_9FLAO</name>
<evidence type="ECO:0000313" key="1">
    <source>
        <dbReference type="EMBL" id="GGB65663.1"/>
    </source>
</evidence>
<protein>
    <submittedName>
        <fullName evidence="1">Uncharacterized protein</fullName>
    </submittedName>
</protein>
<dbReference type="EMBL" id="BMJE01000001">
    <property type="protein sequence ID" value="GGB65663.1"/>
    <property type="molecule type" value="Genomic_DNA"/>
</dbReference>